<dbReference type="Pfam" id="PF09815">
    <property type="entry name" value="XK-related"/>
    <property type="match status" value="1"/>
</dbReference>
<evidence type="ECO:0000313" key="10">
    <source>
        <dbReference type="Proteomes" id="UP000075714"/>
    </source>
</evidence>
<protein>
    <submittedName>
        <fullName evidence="9">Uncharacterized protein</fullName>
    </submittedName>
</protein>
<feature type="region of interest" description="Disordered" evidence="7">
    <location>
        <begin position="277"/>
        <end position="301"/>
    </location>
</feature>
<keyword evidence="4 8" id="KW-0812">Transmembrane</keyword>
<evidence type="ECO:0000256" key="6">
    <source>
        <dbReference type="ARBA" id="ARBA00023136"/>
    </source>
</evidence>
<dbReference type="InterPro" id="IPR018629">
    <property type="entry name" value="XK-rel"/>
</dbReference>
<evidence type="ECO:0000256" key="5">
    <source>
        <dbReference type="ARBA" id="ARBA00022989"/>
    </source>
</evidence>
<comment type="caution">
    <text evidence="9">The sequence shown here is derived from an EMBL/GenBank/DDBJ whole genome shotgun (WGS) entry which is preliminary data.</text>
</comment>
<evidence type="ECO:0000256" key="7">
    <source>
        <dbReference type="SAM" id="MobiDB-lite"/>
    </source>
</evidence>
<dbReference type="InterPro" id="IPR050895">
    <property type="entry name" value="XK-related_scramblase"/>
</dbReference>
<evidence type="ECO:0000256" key="1">
    <source>
        <dbReference type="ARBA" id="ARBA00004651"/>
    </source>
</evidence>
<evidence type="ECO:0000313" key="9">
    <source>
        <dbReference type="EMBL" id="KXZ51357.1"/>
    </source>
</evidence>
<dbReference type="AlphaFoldDB" id="A0A150GNG3"/>
<sequence>MPALEVTKAALSMLDVVTDLVVLVNWWRAGPAYRPWAIAITAILIVAFGYAVYRAIWLANEASTYALWNLQSSERKWLRILLTVFQLQHAITAISFIQAWYRVYTLMRRLGLRRPIKQPNKVGVAEEHSRERHSELRSLAKALEALDQVDADSTWWKAYEILFESFPQLLLQTYVVFVTHNFFWFNIASMGISLAVISWTIIAFYNRKVALDWWAAGLWDRMSATVRLACMLQQATAYKDAGETLAGDEAGTEGLYSDHDELSPVAGSPPDFGFMFKSSLPPNPFGGGGGGGAGAGPGAKR</sequence>
<proteinExistence type="inferred from homology"/>
<feature type="compositionally biased region" description="Gly residues" evidence="7">
    <location>
        <begin position="285"/>
        <end position="301"/>
    </location>
</feature>
<name>A0A150GNG3_GONPE</name>
<accession>A0A150GNG3</accession>
<dbReference type="PANTHER" id="PTHR16024:SF6">
    <property type="entry name" value="XK-RELATED PROTEIN"/>
    <property type="match status" value="1"/>
</dbReference>
<feature type="transmembrane region" description="Helical" evidence="8">
    <location>
        <begin position="182"/>
        <end position="205"/>
    </location>
</feature>
<evidence type="ECO:0000256" key="8">
    <source>
        <dbReference type="SAM" id="Phobius"/>
    </source>
</evidence>
<evidence type="ECO:0000256" key="4">
    <source>
        <dbReference type="ARBA" id="ARBA00022692"/>
    </source>
</evidence>
<dbReference type="PANTHER" id="PTHR16024">
    <property type="entry name" value="XK-RELATED PROTEIN"/>
    <property type="match status" value="1"/>
</dbReference>
<feature type="transmembrane region" description="Helical" evidence="8">
    <location>
        <begin position="36"/>
        <end position="56"/>
    </location>
</feature>
<feature type="transmembrane region" description="Helical" evidence="8">
    <location>
        <begin position="77"/>
        <end position="101"/>
    </location>
</feature>
<keyword evidence="6 8" id="KW-0472">Membrane</keyword>
<dbReference type="Proteomes" id="UP000075714">
    <property type="component" value="Unassembled WGS sequence"/>
</dbReference>
<dbReference type="GO" id="GO:0005886">
    <property type="term" value="C:plasma membrane"/>
    <property type="evidence" value="ECO:0007669"/>
    <property type="project" value="UniProtKB-SubCell"/>
</dbReference>
<keyword evidence="5 8" id="KW-1133">Transmembrane helix</keyword>
<keyword evidence="10" id="KW-1185">Reference proteome</keyword>
<keyword evidence="3" id="KW-1003">Cell membrane</keyword>
<dbReference type="EMBL" id="LSYV01000014">
    <property type="protein sequence ID" value="KXZ51357.1"/>
    <property type="molecule type" value="Genomic_DNA"/>
</dbReference>
<comment type="similarity">
    <text evidence="2">Belongs to the XK family.</text>
</comment>
<evidence type="ECO:0000256" key="2">
    <source>
        <dbReference type="ARBA" id="ARBA00008789"/>
    </source>
</evidence>
<dbReference type="OrthoDB" id="549245at2759"/>
<reference evidence="10" key="1">
    <citation type="journal article" date="2016" name="Nat. Commun.">
        <title>The Gonium pectorale genome demonstrates co-option of cell cycle regulation during the evolution of multicellularity.</title>
        <authorList>
            <person name="Hanschen E.R."/>
            <person name="Marriage T.N."/>
            <person name="Ferris P.J."/>
            <person name="Hamaji T."/>
            <person name="Toyoda A."/>
            <person name="Fujiyama A."/>
            <person name="Neme R."/>
            <person name="Noguchi H."/>
            <person name="Minakuchi Y."/>
            <person name="Suzuki M."/>
            <person name="Kawai-Toyooka H."/>
            <person name="Smith D.R."/>
            <person name="Sparks H."/>
            <person name="Anderson J."/>
            <person name="Bakaric R."/>
            <person name="Luria V."/>
            <person name="Karger A."/>
            <person name="Kirschner M.W."/>
            <person name="Durand P.M."/>
            <person name="Michod R.E."/>
            <person name="Nozaki H."/>
            <person name="Olson B.J."/>
        </authorList>
    </citation>
    <scope>NUCLEOTIDE SEQUENCE [LARGE SCALE GENOMIC DNA]</scope>
    <source>
        <strain evidence="10">NIES-2863</strain>
    </source>
</reference>
<evidence type="ECO:0000256" key="3">
    <source>
        <dbReference type="ARBA" id="ARBA00022475"/>
    </source>
</evidence>
<gene>
    <name evidence="9" type="ORF">GPECTOR_13g845</name>
</gene>
<organism evidence="9 10">
    <name type="scientific">Gonium pectorale</name>
    <name type="common">Green alga</name>
    <dbReference type="NCBI Taxonomy" id="33097"/>
    <lineage>
        <taxon>Eukaryota</taxon>
        <taxon>Viridiplantae</taxon>
        <taxon>Chlorophyta</taxon>
        <taxon>core chlorophytes</taxon>
        <taxon>Chlorophyceae</taxon>
        <taxon>CS clade</taxon>
        <taxon>Chlamydomonadales</taxon>
        <taxon>Volvocaceae</taxon>
        <taxon>Gonium</taxon>
    </lineage>
</organism>
<comment type="subcellular location">
    <subcellularLocation>
        <location evidence="1">Cell membrane</location>
        <topology evidence="1">Multi-pass membrane protein</topology>
    </subcellularLocation>
</comment>